<feature type="compositionally biased region" description="Low complexity" evidence="1">
    <location>
        <begin position="44"/>
        <end position="70"/>
    </location>
</feature>
<evidence type="ECO:0000313" key="3">
    <source>
        <dbReference type="EMBL" id="AXK46896.1"/>
    </source>
</evidence>
<dbReference type="RefSeq" id="WP_115414643.1">
    <property type="nucleotide sequence ID" value="NZ_CP031356.1"/>
</dbReference>
<sequence length="170" mass="16486">MRTLRTLVIVVAAGLAAIALAVLPAADESPQARPGISVGATPVADGTDAAGEDAASQDAAPPSPASQTAAENGSSLEAVQLPQATATAQPGGVHSDGAGMGAVEPSPTPAPTTAAPRPSSSSSQSSSSGGSSSGSSQSAPDRPSGVCEWDDGELECDDDDDADDDDDDDD</sequence>
<dbReference type="EMBL" id="CP031356">
    <property type="protein sequence ID" value="AXK46896.1"/>
    <property type="molecule type" value="Genomic_DNA"/>
</dbReference>
<evidence type="ECO:0000313" key="4">
    <source>
        <dbReference type="EMBL" id="RRR22611.1"/>
    </source>
</evidence>
<dbReference type="Proteomes" id="UP000282185">
    <property type="component" value="Unassembled WGS sequence"/>
</dbReference>
<name>A0A345YSJ4_9MICO</name>
<dbReference type="Proteomes" id="UP000254236">
    <property type="component" value="Chromosome"/>
</dbReference>
<evidence type="ECO:0000313" key="6">
    <source>
        <dbReference type="Proteomes" id="UP000282185"/>
    </source>
</evidence>
<protein>
    <submittedName>
        <fullName evidence="4">Uncharacterized protein</fullName>
    </submittedName>
</protein>
<keyword evidence="2" id="KW-0732">Signal</keyword>
<feature type="signal peptide" evidence="2">
    <location>
        <begin position="1"/>
        <end position="21"/>
    </location>
</feature>
<reference evidence="4 6" key="2">
    <citation type="submission" date="2018-08" db="EMBL/GenBank/DDBJ databases">
        <title>Brachybacterium saurashtrense DSM 23186.</title>
        <authorList>
            <person name="Li Y."/>
        </authorList>
    </citation>
    <scope>NUCLEOTIDE SEQUENCE [LARGE SCALE GENOMIC DNA]</scope>
    <source>
        <strain evidence="4 6">DSM 23186</strain>
    </source>
</reference>
<feature type="region of interest" description="Disordered" evidence="1">
    <location>
        <begin position="27"/>
        <end position="170"/>
    </location>
</feature>
<evidence type="ECO:0000313" key="5">
    <source>
        <dbReference type="Proteomes" id="UP000254236"/>
    </source>
</evidence>
<evidence type="ECO:0000256" key="1">
    <source>
        <dbReference type="SAM" id="MobiDB-lite"/>
    </source>
</evidence>
<evidence type="ECO:0000256" key="2">
    <source>
        <dbReference type="SAM" id="SignalP"/>
    </source>
</evidence>
<reference evidence="3 5" key="1">
    <citation type="submission" date="2018-07" db="EMBL/GenBank/DDBJ databases">
        <title>Brachybacterium saurashtrense DSM 23186 genome sequence.</title>
        <authorList>
            <person name="Guo L."/>
        </authorList>
    </citation>
    <scope>NUCLEOTIDE SEQUENCE [LARGE SCALE GENOMIC DNA]</scope>
    <source>
        <strain evidence="3 5">DSM 23186</strain>
    </source>
</reference>
<dbReference type="KEGG" id="bsau:DWV08_15575"/>
<keyword evidence="5" id="KW-1185">Reference proteome</keyword>
<feature type="compositionally biased region" description="Polar residues" evidence="1">
    <location>
        <begin position="71"/>
        <end position="88"/>
    </location>
</feature>
<feature type="compositionally biased region" description="Low complexity" evidence="1">
    <location>
        <begin position="111"/>
        <end position="144"/>
    </location>
</feature>
<accession>A0A345YSJ4</accession>
<feature type="chain" id="PRO_5043467186" evidence="2">
    <location>
        <begin position="22"/>
        <end position="170"/>
    </location>
</feature>
<proteinExistence type="predicted"/>
<gene>
    <name evidence="3" type="ORF">DWV08_15575</name>
    <name evidence="4" type="ORF">DXU92_10195</name>
</gene>
<dbReference type="AlphaFoldDB" id="A0A345YSJ4"/>
<organism evidence="4 6">
    <name type="scientific">Brachybacterium saurashtrense</name>
    <dbReference type="NCBI Taxonomy" id="556288"/>
    <lineage>
        <taxon>Bacteria</taxon>
        <taxon>Bacillati</taxon>
        <taxon>Actinomycetota</taxon>
        <taxon>Actinomycetes</taxon>
        <taxon>Micrococcales</taxon>
        <taxon>Dermabacteraceae</taxon>
        <taxon>Brachybacterium</taxon>
    </lineage>
</organism>
<feature type="compositionally biased region" description="Acidic residues" evidence="1">
    <location>
        <begin position="148"/>
        <end position="170"/>
    </location>
</feature>
<dbReference type="EMBL" id="QSWH01000004">
    <property type="protein sequence ID" value="RRR22611.1"/>
    <property type="molecule type" value="Genomic_DNA"/>
</dbReference>